<sequence length="364" mass="39815">MRPVYIRIQLFAILLLAPFVGLLVGFIHQDTQHVFSLGELKIGQSVPVDVLLDNKQNFDSFKDLTSDSIVAANVTKEILLNMRNNAQAEIKEYDEQRAVVEVLVETSKKENKNTSGVLDQILARILGDPIGQTFGKNATIKVYSLEEAGYRGYMAKVRLLNPDAIQMVLANNQIASKGETTSQAAKRNNALLAINAGGFSAKDGNIVPLGITVINGEVLTFSQSDLSFVGFNQSGNLVGGKISSKEKIQEMGILHGASFLPTLLKNGEKQPIPKEWANARHPRTLIGHFQNGDLLFIVIDGRRQGWSDGVTLEEAQTKLLEFNVRDAYNLDGGGSSTFYYDGKVLNKPSGGSERRVTTNIVIKP</sequence>
<keyword evidence="4" id="KW-1185">Reference proteome</keyword>
<evidence type="ECO:0000313" key="4">
    <source>
        <dbReference type="Proteomes" id="UP000095255"/>
    </source>
</evidence>
<dbReference type="Pfam" id="PF09992">
    <property type="entry name" value="NAGPA"/>
    <property type="match status" value="1"/>
</dbReference>
<dbReference type="PANTHER" id="PTHR40446">
    <property type="entry name" value="N-ACETYLGLUCOSAMINE-1-PHOSPHODIESTER ALPHA-N-ACETYLGLUCOSAMINIDASE"/>
    <property type="match status" value="1"/>
</dbReference>
<evidence type="ECO:0000259" key="2">
    <source>
        <dbReference type="Pfam" id="PF09992"/>
    </source>
</evidence>
<accession>A0A1E5L6X3</accession>
<keyword evidence="1" id="KW-0175">Coiled coil</keyword>
<evidence type="ECO:0000313" key="3">
    <source>
        <dbReference type="EMBL" id="OEH85876.1"/>
    </source>
</evidence>
<gene>
    <name evidence="3" type="ORF">BHU72_03610</name>
</gene>
<feature type="coiled-coil region" evidence="1">
    <location>
        <begin position="76"/>
        <end position="103"/>
    </location>
</feature>
<dbReference type="InterPro" id="IPR018711">
    <property type="entry name" value="NAGPA"/>
</dbReference>
<reference evidence="3 4" key="1">
    <citation type="submission" date="2016-09" db="EMBL/GenBank/DDBJ databases">
        <title>Desulfuribacillus arsenicus sp. nov., an obligately anaerobic, dissimilatory arsenic- and antimonate-reducing bacterium isolated from anoxic sediments.</title>
        <authorList>
            <person name="Abin C.A."/>
            <person name="Hollibaugh J.T."/>
        </authorList>
    </citation>
    <scope>NUCLEOTIDE SEQUENCE [LARGE SCALE GENOMIC DNA]</scope>
    <source>
        <strain evidence="3 4">MLFW-2</strain>
    </source>
</reference>
<dbReference type="Proteomes" id="UP000095255">
    <property type="component" value="Unassembled WGS sequence"/>
</dbReference>
<proteinExistence type="predicted"/>
<organism evidence="3 4">
    <name type="scientific">Desulfuribacillus stibiiarsenatis</name>
    <dbReference type="NCBI Taxonomy" id="1390249"/>
    <lineage>
        <taxon>Bacteria</taxon>
        <taxon>Bacillati</taxon>
        <taxon>Bacillota</taxon>
        <taxon>Desulfuribacillia</taxon>
        <taxon>Desulfuribacillales</taxon>
        <taxon>Desulfuribacillaceae</taxon>
        <taxon>Desulfuribacillus</taxon>
    </lineage>
</organism>
<name>A0A1E5L6X3_9FIRM</name>
<dbReference type="STRING" id="1390249.BHU72_03610"/>
<comment type="caution">
    <text evidence="3">The sequence shown here is derived from an EMBL/GenBank/DDBJ whole genome shotgun (WGS) entry which is preliminary data.</text>
</comment>
<feature type="domain" description="Phosphodiester glycosidase" evidence="2">
    <location>
        <begin position="188"/>
        <end position="362"/>
    </location>
</feature>
<dbReference type="RefSeq" id="WP_069701959.1">
    <property type="nucleotide sequence ID" value="NZ_MJAT01000012.1"/>
</dbReference>
<evidence type="ECO:0000256" key="1">
    <source>
        <dbReference type="SAM" id="Coils"/>
    </source>
</evidence>
<dbReference type="EMBL" id="MJAT01000012">
    <property type="protein sequence ID" value="OEH85876.1"/>
    <property type="molecule type" value="Genomic_DNA"/>
</dbReference>
<protein>
    <recommendedName>
        <fullName evidence="2">Phosphodiester glycosidase domain-containing protein</fullName>
    </recommendedName>
</protein>
<dbReference type="PANTHER" id="PTHR40446:SF2">
    <property type="entry name" value="N-ACETYLGLUCOSAMINE-1-PHOSPHODIESTER ALPHA-N-ACETYLGLUCOSAMINIDASE"/>
    <property type="match status" value="1"/>
</dbReference>
<dbReference type="AlphaFoldDB" id="A0A1E5L6X3"/>